<dbReference type="PANTHER" id="PTHR43191">
    <property type="entry name" value="RRNA METHYLTRANSFERASE 3"/>
    <property type="match status" value="1"/>
</dbReference>
<proteinExistence type="predicted"/>
<dbReference type="PANTHER" id="PTHR43191:SF7">
    <property type="entry name" value="OBP33PEP LIKE PROTEIN"/>
    <property type="match status" value="1"/>
</dbReference>
<reference evidence="4" key="1">
    <citation type="submission" date="2021-01" db="EMBL/GenBank/DDBJ databases">
        <authorList>
            <person name="Corre E."/>
            <person name="Pelletier E."/>
            <person name="Niang G."/>
            <person name="Scheremetjew M."/>
            <person name="Finn R."/>
            <person name="Kale V."/>
            <person name="Holt S."/>
            <person name="Cochrane G."/>
            <person name="Meng A."/>
            <person name="Brown T."/>
            <person name="Cohen L."/>
        </authorList>
    </citation>
    <scope>NUCLEOTIDE SEQUENCE</scope>
    <source>
        <strain evidence="4">B650</strain>
    </source>
</reference>
<keyword evidence="2" id="KW-0808">Transferase</keyword>
<dbReference type="SUPFAM" id="SSF75217">
    <property type="entry name" value="alpha/beta knot"/>
    <property type="match status" value="1"/>
</dbReference>
<dbReference type="EMBL" id="HBGY01032572">
    <property type="protein sequence ID" value="CAD9612256.1"/>
    <property type="molecule type" value="Transcribed_RNA"/>
</dbReference>
<accession>A0A7S2LP64</accession>
<dbReference type="GO" id="GO:0003723">
    <property type="term" value="F:RNA binding"/>
    <property type="evidence" value="ECO:0007669"/>
    <property type="project" value="InterPro"/>
</dbReference>
<dbReference type="Pfam" id="PF00588">
    <property type="entry name" value="SpoU_methylase"/>
    <property type="match status" value="1"/>
</dbReference>
<evidence type="ECO:0000256" key="1">
    <source>
        <dbReference type="ARBA" id="ARBA00022603"/>
    </source>
</evidence>
<sequence>MVLANLVIAATMMTNMNTCLLGKSASSTVACAMFLGMHVPSRRSVISTTTTPATVSTCWRTYVCAGKKLQPHRLKRFNPRSLRAMTGIGQSSHENMNGPAEDLMLVLLRRELFELGTSAESFDKLISAADTYTIEKKGFDTYFGKSAIKAFRSYVKREQKRLHDGELSKGDEDPAVTARRTAIQIDFLAKRHRSRVSESVRCVDEAKKQRHTFPVALVLDNLRSAFNVGSIYRTADAAGVAQVITVGYTPRPQGSGAEKLAKSALGAQDVVPTVHFQNINGALNYLRKEGYDMVVGMETTENSLPYTDVKYSSVGKGTALILGNEVTGVNTEIMGELDALVEIPMFGAKNSLNVAACAPVVLYEVLRQWNYDVGACSD</sequence>
<evidence type="ECO:0000256" key="2">
    <source>
        <dbReference type="ARBA" id="ARBA00022679"/>
    </source>
</evidence>
<dbReference type="InterPro" id="IPR029026">
    <property type="entry name" value="tRNA_m1G_MTases_N"/>
</dbReference>
<organism evidence="4">
    <name type="scientific">Leptocylindrus danicus</name>
    <dbReference type="NCBI Taxonomy" id="163516"/>
    <lineage>
        <taxon>Eukaryota</taxon>
        <taxon>Sar</taxon>
        <taxon>Stramenopiles</taxon>
        <taxon>Ochrophyta</taxon>
        <taxon>Bacillariophyta</taxon>
        <taxon>Coscinodiscophyceae</taxon>
        <taxon>Chaetocerotophycidae</taxon>
        <taxon>Leptocylindrales</taxon>
        <taxon>Leptocylindraceae</taxon>
        <taxon>Leptocylindrus</taxon>
    </lineage>
</organism>
<dbReference type="GO" id="GO:0006396">
    <property type="term" value="P:RNA processing"/>
    <property type="evidence" value="ECO:0007669"/>
    <property type="project" value="InterPro"/>
</dbReference>
<keyword evidence="1" id="KW-0489">Methyltransferase</keyword>
<dbReference type="AlphaFoldDB" id="A0A7S2LP64"/>
<dbReference type="GO" id="GO:0032259">
    <property type="term" value="P:methylation"/>
    <property type="evidence" value="ECO:0007669"/>
    <property type="project" value="UniProtKB-KW"/>
</dbReference>
<gene>
    <name evidence="4" type="ORF">LDAN0321_LOCUS20377</name>
</gene>
<evidence type="ECO:0000313" key="4">
    <source>
        <dbReference type="EMBL" id="CAD9612256.1"/>
    </source>
</evidence>
<dbReference type="InterPro" id="IPR029028">
    <property type="entry name" value="Alpha/beta_knot_MTases"/>
</dbReference>
<dbReference type="InterPro" id="IPR001537">
    <property type="entry name" value="SpoU_MeTrfase"/>
</dbReference>
<dbReference type="GO" id="GO:0008173">
    <property type="term" value="F:RNA methyltransferase activity"/>
    <property type="evidence" value="ECO:0007669"/>
    <property type="project" value="InterPro"/>
</dbReference>
<protein>
    <recommendedName>
        <fullName evidence="3">tRNA/rRNA methyltransferase SpoU type domain-containing protein</fullName>
    </recommendedName>
</protein>
<feature type="domain" description="tRNA/rRNA methyltransferase SpoU type" evidence="3">
    <location>
        <begin position="215"/>
        <end position="363"/>
    </location>
</feature>
<dbReference type="InterPro" id="IPR051259">
    <property type="entry name" value="rRNA_Methyltransferase"/>
</dbReference>
<name>A0A7S2LP64_9STRA</name>
<evidence type="ECO:0000259" key="3">
    <source>
        <dbReference type="Pfam" id="PF00588"/>
    </source>
</evidence>
<dbReference type="Gene3D" id="3.40.1280.10">
    <property type="match status" value="1"/>
</dbReference>